<evidence type="ECO:0000313" key="1">
    <source>
        <dbReference type="EMBL" id="WNY26338.1"/>
    </source>
</evidence>
<reference evidence="1 2" key="1">
    <citation type="submission" date="2023-07" db="EMBL/GenBank/DDBJ databases">
        <title>Closed genome sequence of Methanosarcinaceae archaeon Am2.</title>
        <authorList>
            <person name="Poehlein A."/>
            <person name="Protasov E."/>
            <person name="Platt K."/>
            <person name="Reeh H."/>
            <person name="Daniel R."/>
            <person name="Brune A."/>
        </authorList>
    </citation>
    <scope>NUCLEOTIDE SEQUENCE [LARGE SCALE GENOMIC DNA]</scope>
    <source>
        <strain evidence="1 2">Am2</strain>
    </source>
</reference>
<organism evidence="1 2">
    <name type="scientific">Methanolapillus ohkumae</name>
    <dbReference type="NCBI Taxonomy" id="3028298"/>
    <lineage>
        <taxon>Archaea</taxon>
        <taxon>Methanobacteriati</taxon>
        <taxon>Methanobacteriota</taxon>
        <taxon>Stenosarchaea group</taxon>
        <taxon>Methanomicrobia</taxon>
        <taxon>Methanosarcinales</taxon>
        <taxon>Methanosarcinaceae</taxon>
        <taxon>Methanolapillus</taxon>
    </lineage>
</organism>
<dbReference type="EMBL" id="CP131061">
    <property type="protein sequence ID" value="WNY26338.1"/>
    <property type="molecule type" value="Genomic_DNA"/>
</dbReference>
<evidence type="ECO:0000313" key="2">
    <source>
        <dbReference type="Proteomes" id="UP001304970"/>
    </source>
</evidence>
<gene>
    <name evidence="1" type="ORF">MsAm2_00980</name>
</gene>
<proteinExistence type="predicted"/>
<dbReference type="Proteomes" id="UP001304970">
    <property type="component" value="Chromosome"/>
</dbReference>
<evidence type="ECO:0008006" key="3">
    <source>
        <dbReference type="Google" id="ProtNLM"/>
    </source>
</evidence>
<protein>
    <recommendedName>
        <fullName evidence="3">PIN domain-containing protein</fullName>
    </recommendedName>
</protein>
<keyword evidence="2" id="KW-1185">Reference proteome</keyword>
<dbReference type="AlphaFoldDB" id="A0AA96V507"/>
<name>A0AA96V507_9EURY</name>
<accession>A0AA96V507</accession>
<sequence>MFCAIVQENEYTAIMPTEVYEEVLDQRTKRIFQEEDFIQKVNVNPDLFQKIKNECNQFIGRNLIQDNDFRVLTATVEFDADILVSNDYELINIFEAYRKLSSRPIKCMKMIAPIFLEFLHDTYPQKFNLNSYVAANLKYYNHIEIPNTVNGVKYRNWDEKVAKNRFLSFQNNIINSLKKGV</sequence>